<accession>A0A4U1IFR3</accession>
<dbReference type="Gene3D" id="1.20.120.1630">
    <property type="match status" value="1"/>
</dbReference>
<dbReference type="EMBL" id="SWJE01000001">
    <property type="protein sequence ID" value="TKC92594.1"/>
    <property type="molecule type" value="Genomic_DNA"/>
</dbReference>
<sequence length="231" mass="25377">MSSHGISLQRSAPATPTALPAPSVPAWDLRSALAEITIRALSGTALAIFAYSAIKQWLAAPERVTLLLLVVAGCLTAGIALFSRVPVKRDWRPHVLLCSLAGSYGFIAYQLNPGTQLAPEMVGAALQVVGIVWQIYAKASLRRSFGILPANRGVVSYGAYRFMRHPMYLGYITTDLGFLAANFAMQNVLVYGVLVVLQVSRILFEERLLSADARYCEYRDIVRYRLIPKVF</sequence>
<comment type="subcellular location">
    <subcellularLocation>
        <location evidence="1">Membrane</location>
        <topology evidence="1">Multi-pass membrane protein</topology>
    </subcellularLocation>
</comment>
<keyword evidence="3 6" id="KW-1133">Transmembrane helix</keyword>
<dbReference type="OrthoDB" id="9809773at2"/>
<dbReference type="PANTHER" id="PTHR43847">
    <property type="entry name" value="BLL3993 PROTEIN"/>
    <property type="match status" value="1"/>
</dbReference>
<dbReference type="GO" id="GO:0016020">
    <property type="term" value="C:membrane"/>
    <property type="evidence" value="ECO:0007669"/>
    <property type="project" value="UniProtKB-SubCell"/>
</dbReference>
<dbReference type="RefSeq" id="WP_136892377.1">
    <property type="nucleotide sequence ID" value="NZ_SWJE01000001.1"/>
</dbReference>
<dbReference type="AlphaFoldDB" id="A0A4U1IFR3"/>
<feature type="region of interest" description="Disordered" evidence="5">
    <location>
        <begin position="1"/>
        <end position="20"/>
    </location>
</feature>
<feature type="transmembrane region" description="Helical" evidence="6">
    <location>
        <begin position="183"/>
        <end position="204"/>
    </location>
</feature>
<keyword evidence="4 6" id="KW-0472">Membrane</keyword>
<comment type="caution">
    <text evidence="7">The sequence shown here is derived from an EMBL/GenBank/DDBJ whole genome shotgun (WGS) entry which is preliminary data.</text>
</comment>
<dbReference type="Proteomes" id="UP000305539">
    <property type="component" value="Unassembled WGS sequence"/>
</dbReference>
<name>A0A4U1IFR3_9BURK</name>
<dbReference type="GO" id="GO:0004671">
    <property type="term" value="F:protein C-terminal S-isoprenylcysteine carboxyl O-methyltransferase activity"/>
    <property type="evidence" value="ECO:0007669"/>
    <property type="project" value="InterPro"/>
</dbReference>
<proteinExistence type="predicted"/>
<dbReference type="Pfam" id="PF04140">
    <property type="entry name" value="ICMT"/>
    <property type="match status" value="1"/>
</dbReference>
<reference evidence="7 8" key="1">
    <citation type="submission" date="2019-04" db="EMBL/GenBank/DDBJ databases">
        <title>Trinickia sp. 7GSK02, isolated from subtropical forest soil.</title>
        <authorList>
            <person name="Gao Z.-H."/>
            <person name="Qiu L.-H."/>
        </authorList>
    </citation>
    <scope>NUCLEOTIDE SEQUENCE [LARGE SCALE GENOMIC DNA]</scope>
    <source>
        <strain evidence="7 8">7GSK02</strain>
    </source>
</reference>
<keyword evidence="8" id="KW-1185">Reference proteome</keyword>
<feature type="transmembrane region" description="Helical" evidence="6">
    <location>
        <begin position="40"/>
        <end position="58"/>
    </location>
</feature>
<evidence type="ECO:0000313" key="8">
    <source>
        <dbReference type="Proteomes" id="UP000305539"/>
    </source>
</evidence>
<dbReference type="InterPro" id="IPR052527">
    <property type="entry name" value="Metal_cation-efflux_comp"/>
</dbReference>
<evidence type="ECO:0000256" key="1">
    <source>
        <dbReference type="ARBA" id="ARBA00004141"/>
    </source>
</evidence>
<feature type="transmembrane region" description="Helical" evidence="6">
    <location>
        <begin position="64"/>
        <end position="82"/>
    </location>
</feature>
<feature type="transmembrane region" description="Helical" evidence="6">
    <location>
        <begin position="94"/>
        <end position="111"/>
    </location>
</feature>
<evidence type="ECO:0000256" key="3">
    <source>
        <dbReference type="ARBA" id="ARBA00022989"/>
    </source>
</evidence>
<evidence type="ECO:0000256" key="4">
    <source>
        <dbReference type="ARBA" id="ARBA00023136"/>
    </source>
</evidence>
<evidence type="ECO:0000256" key="6">
    <source>
        <dbReference type="SAM" id="Phobius"/>
    </source>
</evidence>
<evidence type="ECO:0000256" key="5">
    <source>
        <dbReference type="SAM" id="MobiDB-lite"/>
    </source>
</evidence>
<evidence type="ECO:0000313" key="7">
    <source>
        <dbReference type="EMBL" id="TKC92594.1"/>
    </source>
</evidence>
<dbReference type="InterPro" id="IPR007269">
    <property type="entry name" value="ICMT_MeTrfase"/>
</dbReference>
<keyword evidence="2 6" id="KW-0812">Transmembrane</keyword>
<protein>
    <submittedName>
        <fullName evidence="7">DUF1295 domain-containing protein</fullName>
    </submittedName>
</protein>
<evidence type="ECO:0000256" key="2">
    <source>
        <dbReference type="ARBA" id="ARBA00022692"/>
    </source>
</evidence>
<dbReference type="PANTHER" id="PTHR43847:SF1">
    <property type="entry name" value="BLL3993 PROTEIN"/>
    <property type="match status" value="1"/>
</dbReference>
<feature type="compositionally biased region" description="Polar residues" evidence="5">
    <location>
        <begin position="1"/>
        <end position="10"/>
    </location>
</feature>
<feature type="compositionally biased region" description="Low complexity" evidence="5">
    <location>
        <begin position="11"/>
        <end position="20"/>
    </location>
</feature>
<organism evidence="7 8">
    <name type="scientific">Trinickia terrae</name>
    <dbReference type="NCBI Taxonomy" id="2571161"/>
    <lineage>
        <taxon>Bacteria</taxon>
        <taxon>Pseudomonadati</taxon>
        <taxon>Pseudomonadota</taxon>
        <taxon>Betaproteobacteria</taxon>
        <taxon>Burkholderiales</taxon>
        <taxon>Burkholderiaceae</taxon>
        <taxon>Trinickia</taxon>
    </lineage>
</organism>
<gene>
    <name evidence="7" type="ORF">FAZ69_02690</name>
</gene>